<reference evidence="2 3" key="1">
    <citation type="submission" date="2011-10" db="EMBL/GenBank/DDBJ databases">
        <authorList>
            <person name="Genoscope - CEA"/>
        </authorList>
    </citation>
    <scope>NUCLEOTIDE SEQUENCE [LARGE SCALE GENOMIC DNA]</scope>
    <source>
        <strain evidence="2 3">RCC 1105</strain>
    </source>
</reference>
<dbReference type="EMBL" id="FO082278">
    <property type="protein sequence ID" value="CCO14650.1"/>
    <property type="molecule type" value="Genomic_DNA"/>
</dbReference>
<feature type="compositionally biased region" description="Low complexity" evidence="1">
    <location>
        <begin position="173"/>
        <end position="187"/>
    </location>
</feature>
<protein>
    <submittedName>
        <fullName evidence="2">Uncharacterized protein</fullName>
    </submittedName>
</protein>
<name>K8EQF2_9CHLO</name>
<sequence>MGKSARANCRRSVRAERRDIVFNSEKEIKQFAAKQSALEKALNCGKAPITNSLRRKEQQREQQHGDDKMMIEDENNNENSNGGEQGLKLQEFDEDVYDKMKLHEKMYDEANAWGVSLGINKKVLRVKGGGVRRGKEKGVISAKQMAYAQFFADPKLKKKQKRAMKNVERGVRRGTSSRTSREMMMTE</sequence>
<dbReference type="RefSeq" id="XP_007515771.1">
    <property type="nucleotide sequence ID" value="XM_007515709.1"/>
</dbReference>
<keyword evidence="3" id="KW-1185">Reference proteome</keyword>
<feature type="region of interest" description="Disordered" evidence="1">
    <location>
        <begin position="46"/>
        <end position="89"/>
    </location>
</feature>
<dbReference type="Proteomes" id="UP000198341">
    <property type="component" value="Chromosome 1"/>
</dbReference>
<dbReference type="GeneID" id="19018092"/>
<evidence type="ECO:0000313" key="2">
    <source>
        <dbReference type="EMBL" id="CCO14650.1"/>
    </source>
</evidence>
<feature type="region of interest" description="Disordered" evidence="1">
    <location>
        <begin position="158"/>
        <end position="187"/>
    </location>
</feature>
<gene>
    <name evidence="2" type="ORF">Bathy01g03570</name>
</gene>
<accession>K8EQF2</accession>
<dbReference type="AlphaFoldDB" id="K8EQF2"/>
<proteinExistence type="predicted"/>
<evidence type="ECO:0000256" key="1">
    <source>
        <dbReference type="SAM" id="MobiDB-lite"/>
    </source>
</evidence>
<evidence type="ECO:0000313" key="3">
    <source>
        <dbReference type="Proteomes" id="UP000198341"/>
    </source>
</evidence>
<feature type="compositionally biased region" description="Basic and acidic residues" evidence="1">
    <location>
        <begin position="54"/>
        <end position="71"/>
    </location>
</feature>
<dbReference type="KEGG" id="bpg:Bathy01g03570"/>
<organism evidence="2 3">
    <name type="scientific">Bathycoccus prasinos</name>
    <dbReference type="NCBI Taxonomy" id="41875"/>
    <lineage>
        <taxon>Eukaryota</taxon>
        <taxon>Viridiplantae</taxon>
        <taxon>Chlorophyta</taxon>
        <taxon>Mamiellophyceae</taxon>
        <taxon>Mamiellales</taxon>
        <taxon>Bathycoccaceae</taxon>
        <taxon>Bathycoccus</taxon>
    </lineage>
</organism>